<sequence length="208" mass="23329">MLFALLAVFLIMPGLLMLFGPLMDKTRHKNFVPKIPFVGKFAYRTRFLIPPLFLAAMLLGYHYSNNCPYVYGYGDIQTPKLNTVQIAQNKIRDNFGVTNFVALVYPKTDYDVEKELLERLDSYEEVDYSMGLSNVEAMDGYMLADKLTPRQFAELAGLDYELAEAVYGAYAADQEQHLPASGLQLGVDGFAVLRLGEGSHHVVEVIKG</sequence>
<comment type="caution">
    <text evidence="2">The sequence shown here is derived from an EMBL/GenBank/DDBJ whole genome shotgun (WGS) entry which is preliminary data.</text>
</comment>
<name>J9CBU5_9ZZZZ</name>
<dbReference type="EMBL" id="AMCI01004768">
    <property type="protein sequence ID" value="EJW97420.1"/>
    <property type="molecule type" value="Genomic_DNA"/>
</dbReference>
<dbReference type="AlphaFoldDB" id="J9CBU5"/>
<keyword evidence="1" id="KW-1133">Transmembrane helix</keyword>
<reference evidence="2" key="1">
    <citation type="journal article" date="2012" name="PLoS ONE">
        <title>Gene sets for utilization of primary and secondary nutrition supplies in the distal gut of endangered iberian lynx.</title>
        <authorList>
            <person name="Alcaide M."/>
            <person name="Messina E."/>
            <person name="Richter M."/>
            <person name="Bargiela R."/>
            <person name="Peplies J."/>
            <person name="Huws S.A."/>
            <person name="Newbold C.J."/>
            <person name="Golyshin P.N."/>
            <person name="Simon M.A."/>
            <person name="Lopez G."/>
            <person name="Yakimov M.M."/>
            <person name="Ferrer M."/>
        </authorList>
    </citation>
    <scope>NUCLEOTIDE SEQUENCE</scope>
</reference>
<protein>
    <submittedName>
        <fullName evidence="2">Uncharacterized protein</fullName>
    </submittedName>
</protein>
<feature type="transmembrane region" description="Helical" evidence="1">
    <location>
        <begin position="6"/>
        <end position="24"/>
    </location>
</feature>
<organism evidence="2">
    <name type="scientific">gut metagenome</name>
    <dbReference type="NCBI Taxonomy" id="749906"/>
    <lineage>
        <taxon>unclassified sequences</taxon>
        <taxon>metagenomes</taxon>
        <taxon>organismal metagenomes</taxon>
    </lineage>
</organism>
<keyword evidence="1" id="KW-0812">Transmembrane</keyword>
<feature type="non-terminal residue" evidence="2">
    <location>
        <position position="208"/>
    </location>
</feature>
<proteinExistence type="predicted"/>
<gene>
    <name evidence="2" type="ORF">EVA_14473</name>
</gene>
<keyword evidence="1" id="KW-0472">Membrane</keyword>
<evidence type="ECO:0000256" key="1">
    <source>
        <dbReference type="SAM" id="Phobius"/>
    </source>
</evidence>
<evidence type="ECO:0000313" key="2">
    <source>
        <dbReference type="EMBL" id="EJW97420.1"/>
    </source>
</evidence>
<feature type="transmembrane region" description="Helical" evidence="1">
    <location>
        <begin position="45"/>
        <end position="63"/>
    </location>
</feature>
<accession>J9CBU5</accession>